<accession>A0A5N5TIH9</accession>
<feature type="transmembrane region" description="Helical" evidence="7">
    <location>
        <begin position="242"/>
        <end position="263"/>
    </location>
</feature>
<evidence type="ECO:0000313" key="9">
    <source>
        <dbReference type="EMBL" id="KAB7505065.1"/>
    </source>
</evidence>
<evidence type="ECO:0000256" key="1">
    <source>
        <dbReference type="ARBA" id="ARBA00004141"/>
    </source>
</evidence>
<gene>
    <name evidence="9" type="ORF">Anas_10324</name>
</gene>
<keyword evidence="8" id="KW-0732">Signal</keyword>
<dbReference type="InterPro" id="IPR004710">
    <property type="entry name" value="Bilac:Na_transpt"/>
</dbReference>
<comment type="similarity">
    <text evidence="2">Belongs to the bile acid:sodium symporter (BASS) (TC 2.A.28) family.</text>
</comment>
<evidence type="ECO:0000256" key="3">
    <source>
        <dbReference type="ARBA" id="ARBA00022692"/>
    </source>
</evidence>
<evidence type="ECO:0000256" key="8">
    <source>
        <dbReference type="SAM" id="SignalP"/>
    </source>
</evidence>
<dbReference type="Proteomes" id="UP000326759">
    <property type="component" value="Unassembled WGS sequence"/>
</dbReference>
<feature type="chain" id="PRO_5024364341" evidence="8">
    <location>
        <begin position="19"/>
        <end position="362"/>
    </location>
</feature>
<dbReference type="AlphaFoldDB" id="A0A5N5TIH9"/>
<evidence type="ECO:0000313" key="10">
    <source>
        <dbReference type="Proteomes" id="UP000326759"/>
    </source>
</evidence>
<comment type="subcellular location">
    <subcellularLocation>
        <location evidence="1">Membrane</location>
        <topology evidence="1">Multi-pass membrane protein</topology>
    </subcellularLocation>
</comment>
<dbReference type="PANTHER" id="PTHR10361:SF28">
    <property type="entry name" value="P3 PROTEIN-RELATED"/>
    <property type="match status" value="1"/>
</dbReference>
<dbReference type="Gene3D" id="1.20.1530.20">
    <property type="match status" value="1"/>
</dbReference>
<dbReference type="OrthoDB" id="203097at2759"/>
<feature type="transmembrane region" description="Helical" evidence="7">
    <location>
        <begin position="321"/>
        <end position="348"/>
    </location>
</feature>
<evidence type="ECO:0000256" key="2">
    <source>
        <dbReference type="ARBA" id="ARBA00006528"/>
    </source>
</evidence>
<dbReference type="Pfam" id="PF01758">
    <property type="entry name" value="SBF"/>
    <property type="match status" value="1"/>
</dbReference>
<evidence type="ECO:0000256" key="4">
    <source>
        <dbReference type="ARBA" id="ARBA00022847"/>
    </source>
</evidence>
<dbReference type="GO" id="GO:0016020">
    <property type="term" value="C:membrane"/>
    <property type="evidence" value="ECO:0007669"/>
    <property type="project" value="UniProtKB-SubCell"/>
</dbReference>
<evidence type="ECO:0000256" key="6">
    <source>
        <dbReference type="ARBA" id="ARBA00023136"/>
    </source>
</evidence>
<feature type="transmembrane region" description="Helical" evidence="7">
    <location>
        <begin position="149"/>
        <end position="169"/>
    </location>
</feature>
<keyword evidence="5 7" id="KW-1133">Transmembrane helix</keyword>
<dbReference type="PANTHER" id="PTHR10361">
    <property type="entry name" value="SODIUM-BILE ACID COTRANSPORTER"/>
    <property type="match status" value="1"/>
</dbReference>
<name>A0A5N5TIH9_9CRUS</name>
<dbReference type="EMBL" id="SEYY01001870">
    <property type="protein sequence ID" value="KAB7505065.1"/>
    <property type="molecule type" value="Genomic_DNA"/>
</dbReference>
<dbReference type="GO" id="GO:0015293">
    <property type="term" value="F:symporter activity"/>
    <property type="evidence" value="ECO:0007669"/>
    <property type="project" value="UniProtKB-KW"/>
</dbReference>
<keyword evidence="10" id="KW-1185">Reference proteome</keyword>
<keyword evidence="6 7" id="KW-0472">Membrane</keyword>
<organism evidence="9 10">
    <name type="scientific">Armadillidium nasatum</name>
    <dbReference type="NCBI Taxonomy" id="96803"/>
    <lineage>
        <taxon>Eukaryota</taxon>
        <taxon>Metazoa</taxon>
        <taxon>Ecdysozoa</taxon>
        <taxon>Arthropoda</taxon>
        <taxon>Crustacea</taxon>
        <taxon>Multicrustacea</taxon>
        <taxon>Malacostraca</taxon>
        <taxon>Eumalacostraca</taxon>
        <taxon>Peracarida</taxon>
        <taxon>Isopoda</taxon>
        <taxon>Oniscidea</taxon>
        <taxon>Crinocheta</taxon>
        <taxon>Armadillidiidae</taxon>
        <taxon>Armadillidium</taxon>
    </lineage>
</organism>
<feature type="transmembrane region" description="Helical" evidence="7">
    <location>
        <begin position="283"/>
        <end position="300"/>
    </location>
</feature>
<keyword evidence="4" id="KW-0769">Symport</keyword>
<feature type="transmembrane region" description="Helical" evidence="7">
    <location>
        <begin position="181"/>
        <end position="203"/>
    </location>
</feature>
<feature type="signal peptide" evidence="8">
    <location>
        <begin position="1"/>
        <end position="18"/>
    </location>
</feature>
<evidence type="ECO:0000256" key="5">
    <source>
        <dbReference type="ARBA" id="ARBA00022989"/>
    </source>
</evidence>
<keyword evidence="4" id="KW-0813">Transport</keyword>
<proteinExistence type="inferred from homology"/>
<evidence type="ECO:0000256" key="7">
    <source>
        <dbReference type="SAM" id="Phobius"/>
    </source>
</evidence>
<protein>
    <submittedName>
        <fullName evidence="9">Ileal sodium/bile acid cotransporter</fullName>
    </submittedName>
</protein>
<reference evidence="9 10" key="1">
    <citation type="journal article" date="2019" name="PLoS Biol.">
        <title>Sex chromosomes control vertical transmission of feminizing Wolbachia symbionts in an isopod.</title>
        <authorList>
            <person name="Becking T."/>
            <person name="Chebbi M.A."/>
            <person name="Giraud I."/>
            <person name="Moumen B."/>
            <person name="Laverre T."/>
            <person name="Caubet Y."/>
            <person name="Peccoud J."/>
            <person name="Gilbert C."/>
            <person name="Cordaux R."/>
        </authorList>
    </citation>
    <scope>NUCLEOTIDE SEQUENCE [LARGE SCALE GENOMIC DNA]</scope>
    <source>
        <strain evidence="9">ANa2</strain>
        <tissue evidence="9">Whole body excluding digestive tract and cuticle</tissue>
    </source>
</reference>
<comment type="caution">
    <text evidence="9">The sequence shown here is derived from an EMBL/GenBank/DDBJ whole genome shotgun (WGS) entry which is preliminary data.</text>
</comment>
<keyword evidence="3 7" id="KW-0812">Transmembrane</keyword>
<dbReference type="InterPro" id="IPR002657">
    <property type="entry name" value="BilAc:Na_symport/Acr3"/>
</dbReference>
<sequence>MPTFIVIAVLILLTGEHASCNKTDSANEEILEISIDTSGSGVYFMPKQLLKIKERTVHEVEWFTTLPGAHHASYVVEDEDVAFIEPFEEEFDPAILEGNKTGRGYFNVTAVFLGLNELNITIYDKDNNTLGWNSMDITVILSYDKINRIFTIALTVLLFTQYINMGATIDLQIVKGIVKKPIGPVVGIFCQYVLMPLFAFGLAKFVFADSELRQLGMFLNGASPGGGSSNMWTLLLGGSLDLSIMMTFASTLVAFGTIPMWVLTLGPKIIGEDSKFQIPYDSIAYSVISLIIPCSVGLLIQKFLPKVAKFLEKYVLKGMALFNLIFIASFGIFLYLASILVVGMISVLTSQLQYLFLVVLFS</sequence>
<dbReference type="InterPro" id="IPR038770">
    <property type="entry name" value="Na+/solute_symporter_sf"/>
</dbReference>